<dbReference type="PANTHER" id="PTHR43499:SF1">
    <property type="entry name" value="ABC TRANSPORTER I FAMILY MEMBER 1"/>
    <property type="match status" value="1"/>
</dbReference>
<name>A0A934UZP9_9PROT</name>
<dbReference type="GO" id="GO:0005524">
    <property type="term" value="F:ATP binding"/>
    <property type="evidence" value="ECO:0007669"/>
    <property type="project" value="UniProtKB-KW"/>
</dbReference>
<keyword evidence="9" id="KW-1185">Reference proteome</keyword>
<feature type="domain" description="ABC transporter" evidence="7">
    <location>
        <begin position="15"/>
        <end position="231"/>
    </location>
</feature>
<dbReference type="SUPFAM" id="SSF52540">
    <property type="entry name" value="P-loop containing nucleoside triphosphate hydrolases"/>
    <property type="match status" value="1"/>
</dbReference>
<reference evidence="8" key="2">
    <citation type="journal article" date="2020" name="Microorganisms">
        <title>Osmotic Adaptation and Compatible Solute Biosynthesis of Phototrophic Bacteria as Revealed from Genome Analyses.</title>
        <authorList>
            <person name="Imhoff J.F."/>
            <person name="Rahn T."/>
            <person name="Kunzel S."/>
            <person name="Keller A."/>
            <person name="Neulinger S.C."/>
        </authorList>
    </citation>
    <scope>NUCLEOTIDE SEQUENCE</scope>
    <source>
        <strain evidence="8">DSM 9154</strain>
    </source>
</reference>
<evidence type="ECO:0000256" key="3">
    <source>
        <dbReference type="ARBA" id="ARBA00022748"/>
    </source>
</evidence>
<dbReference type="InterPro" id="IPR003439">
    <property type="entry name" value="ABC_transporter-like_ATP-bd"/>
</dbReference>
<evidence type="ECO:0000256" key="6">
    <source>
        <dbReference type="ARBA" id="ARBA00023136"/>
    </source>
</evidence>
<accession>A0A934UZP9</accession>
<dbReference type="InterPro" id="IPR027417">
    <property type="entry name" value="P-loop_NTPase"/>
</dbReference>
<dbReference type="SMART" id="SM00382">
    <property type="entry name" value="AAA"/>
    <property type="match status" value="1"/>
</dbReference>
<keyword evidence="1" id="KW-0813">Transport</keyword>
<keyword evidence="5" id="KW-1278">Translocase</keyword>
<dbReference type="PANTHER" id="PTHR43499">
    <property type="entry name" value="ABC TRANSPORTER I FAMILY MEMBER 1"/>
    <property type="match status" value="1"/>
</dbReference>
<evidence type="ECO:0000256" key="4">
    <source>
        <dbReference type="ARBA" id="ARBA00022840"/>
    </source>
</evidence>
<dbReference type="NCBIfam" id="TIGR01189">
    <property type="entry name" value="ccmA"/>
    <property type="match status" value="1"/>
</dbReference>
<evidence type="ECO:0000256" key="2">
    <source>
        <dbReference type="ARBA" id="ARBA00022741"/>
    </source>
</evidence>
<dbReference type="PROSITE" id="PS50893">
    <property type="entry name" value="ABC_TRANSPORTER_2"/>
    <property type="match status" value="1"/>
</dbReference>
<keyword evidence="6" id="KW-0472">Membrane</keyword>
<dbReference type="GO" id="GO:0022857">
    <property type="term" value="F:transmembrane transporter activity"/>
    <property type="evidence" value="ECO:0007669"/>
    <property type="project" value="InterPro"/>
</dbReference>
<dbReference type="InterPro" id="IPR017871">
    <property type="entry name" value="ABC_transporter-like_CS"/>
</dbReference>
<evidence type="ECO:0000259" key="7">
    <source>
        <dbReference type="PROSITE" id="PS50893"/>
    </source>
</evidence>
<keyword evidence="3" id="KW-0201">Cytochrome c-type biogenesis</keyword>
<evidence type="ECO:0000313" key="9">
    <source>
        <dbReference type="Proteomes" id="UP000778970"/>
    </source>
</evidence>
<dbReference type="InterPro" id="IPR003593">
    <property type="entry name" value="AAA+_ATPase"/>
</dbReference>
<dbReference type="EMBL" id="NRRE01000020">
    <property type="protein sequence ID" value="MBK1696746.1"/>
    <property type="molecule type" value="Genomic_DNA"/>
</dbReference>
<dbReference type="PROSITE" id="PS00211">
    <property type="entry name" value="ABC_TRANSPORTER_1"/>
    <property type="match status" value="1"/>
</dbReference>
<organism evidence="8 9">
    <name type="scientific">Rhodovibrio salinarum</name>
    <dbReference type="NCBI Taxonomy" id="1087"/>
    <lineage>
        <taxon>Bacteria</taxon>
        <taxon>Pseudomonadati</taxon>
        <taxon>Pseudomonadota</taxon>
        <taxon>Alphaproteobacteria</taxon>
        <taxon>Rhodospirillales</taxon>
        <taxon>Rhodovibrionaceae</taxon>
        <taxon>Rhodovibrio</taxon>
    </lineage>
</organism>
<dbReference type="Pfam" id="PF00005">
    <property type="entry name" value="ABC_tran"/>
    <property type="match status" value="1"/>
</dbReference>
<reference evidence="8" key="1">
    <citation type="submission" date="2017-08" db="EMBL/GenBank/DDBJ databases">
        <authorList>
            <person name="Imhoff J.F."/>
            <person name="Rahn T."/>
            <person name="Kuenzel S."/>
            <person name="Neulinger S.C."/>
        </authorList>
    </citation>
    <scope>NUCLEOTIDE SEQUENCE</scope>
    <source>
        <strain evidence="8">DSM 9154</strain>
    </source>
</reference>
<evidence type="ECO:0000313" key="8">
    <source>
        <dbReference type="EMBL" id="MBK1696746.1"/>
    </source>
</evidence>
<gene>
    <name evidence="8" type="primary">ccmA</name>
    <name evidence="8" type="ORF">CKO21_05755</name>
</gene>
<dbReference type="Proteomes" id="UP000778970">
    <property type="component" value="Unassembled WGS sequence"/>
</dbReference>
<evidence type="ECO:0000256" key="5">
    <source>
        <dbReference type="ARBA" id="ARBA00022967"/>
    </source>
</evidence>
<sequence>MARSHPSPSAAPVRFAGRDLGCVRGDRAIFAGLDFDLVAGGALVLSGPNGSGKSSLLRVLASLLPPAAGRLSWDGADVAEDPEAHRARLHYQGHHEALKPELTAVENLSFWAGLEGKLADAAPHALERFGLGDLADQPVRLLSAGQRRRLSLSRILASPAPLWLLDEPSVGLDARSVRTLEAEIEAHRAAGGMVVLATHQPLALSAVQELTVADFPPAPVTADDDPWAGALW</sequence>
<dbReference type="GO" id="GO:0016887">
    <property type="term" value="F:ATP hydrolysis activity"/>
    <property type="evidence" value="ECO:0007669"/>
    <property type="project" value="InterPro"/>
</dbReference>
<protein>
    <submittedName>
        <fullName evidence="8">Heme ABC exporter ATP-binding protein CcmA</fullName>
    </submittedName>
</protein>
<keyword evidence="4 8" id="KW-0067">ATP-binding</keyword>
<evidence type="ECO:0000256" key="1">
    <source>
        <dbReference type="ARBA" id="ARBA00022448"/>
    </source>
</evidence>
<dbReference type="GO" id="GO:0017004">
    <property type="term" value="P:cytochrome complex assembly"/>
    <property type="evidence" value="ECO:0007669"/>
    <property type="project" value="UniProtKB-KW"/>
</dbReference>
<dbReference type="InterPro" id="IPR005895">
    <property type="entry name" value="ABC_transptr_haem_export_CcmA"/>
</dbReference>
<keyword evidence="2" id="KW-0547">Nucleotide-binding</keyword>
<dbReference type="Gene3D" id="3.40.50.300">
    <property type="entry name" value="P-loop containing nucleotide triphosphate hydrolases"/>
    <property type="match status" value="1"/>
</dbReference>
<dbReference type="NCBIfam" id="NF010061">
    <property type="entry name" value="PRK13538.1"/>
    <property type="match status" value="1"/>
</dbReference>
<proteinExistence type="predicted"/>
<comment type="caution">
    <text evidence="8">The sequence shown here is derived from an EMBL/GenBank/DDBJ whole genome shotgun (WGS) entry which is preliminary data.</text>
</comment>
<dbReference type="RefSeq" id="WP_037255454.1">
    <property type="nucleotide sequence ID" value="NZ_NRRE01000020.1"/>
</dbReference>
<dbReference type="AlphaFoldDB" id="A0A934UZP9"/>